<dbReference type="Pfam" id="PF10469">
    <property type="entry name" value="AKAP7_NLS"/>
    <property type="match status" value="1"/>
</dbReference>
<dbReference type="GO" id="GO:0006355">
    <property type="term" value="P:regulation of DNA-templated transcription"/>
    <property type="evidence" value="ECO:0000318"/>
    <property type="project" value="GO_Central"/>
</dbReference>
<reference evidence="2 3" key="2">
    <citation type="journal article" date="2010" name="Nucleic Acids Res.">
        <title>BeetleBase in 2010: revisions to provide comprehensive genomic information for Tribolium castaneum.</title>
        <authorList>
            <person name="Kim H.S."/>
            <person name="Murphy T."/>
            <person name="Xia J."/>
            <person name="Caragea D."/>
            <person name="Park Y."/>
            <person name="Beeman R.W."/>
            <person name="Lorenzen M.D."/>
            <person name="Butcher S."/>
            <person name="Manak J.R."/>
            <person name="Brown S.J."/>
        </authorList>
    </citation>
    <scope>GENOME REANNOTATION</scope>
    <source>
        <strain evidence="2 3">Georgia GA2</strain>
    </source>
</reference>
<dbReference type="OMA" id="WINGRIF"/>
<feature type="domain" description="A-kinase anchor protein 7-like phosphoesterase" evidence="1">
    <location>
        <begin position="127"/>
        <end position="345"/>
    </location>
</feature>
<dbReference type="GO" id="GO:0005634">
    <property type="term" value="C:nucleus"/>
    <property type="evidence" value="ECO:0000318"/>
    <property type="project" value="GO_Central"/>
</dbReference>
<dbReference type="SUPFAM" id="SSF55144">
    <property type="entry name" value="LigT-like"/>
    <property type="match status" value="1"/>
</dbReference>
<dbReference type="InterPro" id="IPR019510">
    <property type="entry name" value="AKAP7-like_phosphoesterase"/>
</dbReference>
<keyword evidence="3" id="KW-1185">Reference proteome</keyword>
<dbReference type="KEGG" id="tca:663513"/>
<dbReference type="PANTHER" id="PTHR13360">
    <property type="entry name" value="ACTIVATING SIGNAL COINTEGRATOR 1 COMPLEX SUBUNIT 1"/>
    <property type="match status" value="1"/>
</dbReference>
<evidence type="ECO:0000313" key="2">
    <source>
        <dbReference type="EMBL" id="EFA03384.1"/>
    </source>
</evidence>
<dbReference type="AlphaFoldDB" id="D6WLY4"/>
<dbReference type="PANTHER" id="PTHR13360:SF1">
    <property type="entry name" value="ACTIVATING SIGNAL COINTEGRATOR 1 COMPLEX SUBUNIT 1"/>
    <property type="match status" value="1"/>
</dbReference>
<protein>
    <submittedName>
        <fullName evidence="2">Activating signal cointegrator 1 complex subunit 1-like Protein</fullName>
    </submittedName>
</protein>
<dbReference type="Gene3D" id="3.90.1140.10">
    <property type="entry name" value="Cyclic phosphodiesterase"/>
    <property type="match status" value="1"/>
</dbReference>
<reference evidence="2 3" key="1">
    <citation type="journal article" date="2008" name="Nature">
        <title>The genome of the model beetle and pest Tribolium castaneum.</title>
        <authorList>
            <consortium name="Tribolium Genome Sequencing Consortium"/>
            <person name="Richards S."/>
            <person name="Gibbs R.A."/>
            <person name="Weinstock G.M."/>
            <person name="Brown S.J."/>
            <person name="Denell R."/>
            <person name="Beeman R.W."/>
            <person name="Gibbs R."/>
            <person name="Beeman R.W."/>
            <person name="Brown S.J."/>
            <person name="Bucher G."/>
            <person name="Friedrich M."/>
            <person name="Grimmelikhuijzen C.J."/>
            <person name="Klingler M."/>
            <person name="Lorenzen M."/>
            <person name="Richards S."/>
            <person name="Roth S."/>
            <person name="Schroder R."/>
            <person name="Tautz D."/>
            <person name="Zdobnov E.M."/>
            <person name="Muzny D."/>
            <person name="Gibbs R.A."/>
            <person name="Weinstock G.M."/>
            <person name="Attaway T."/>
            <person name="Bell S."/>
            <person name="Buhay C.J."/>
            <person name="Chandrabose M.N."/>
            <person name="Chavez D."/>
            <person name="Clerk-Blankenburg K.P."/>
            <person name="Cree A."/>
            <person name="Dao M."/>
            <person name="Davis C."/>
            <person name="Chacko J."/>
            <person name="Dinh H."/>
            <person name="Dugan-Rocha S."/>
            <person name="Fowler G."/>
            <person name="Garner T.T."/>
            <person name="Garnes J."/>
            <person name="Gnirke A."/>
            <person name="Hawes A."/>
            <person name="Hernandez J."/>
            <person name="Hines S."/>
            <person name="Holder M."/>
            <person name="Hume J."/>
            <person name="Jhangiani S.N."/>
            <person name="Joshi V."/>
            <person name="Khan Z.M."/>
            <person name="Jackson L."/>
            <person name="Kovar C."/>
            <person name="Kowis A."/>
            <person name="Lee S."/>
            <person name="Lewis L.R."/>
            <person name="Margolis J."/>
            <person name="Morgan M."/>
            <person name="Nazareth L.V."/>
            <person name="Nguyen N."/>
            <person name="Okwuonu G."/>
            <person name="Parker D."/>
            <person name="Richards S."/>
            <person name="Ruiz S.J."/>
            <person name="Santibanez J."/>
            <person name="Savard J."/>
            <person name="Scherer S.E."/>
            <person name="Schneider B."/>
            <person name="Sodergren E."/>
            <person name="Tautz D."/>
            <person name="Vattahil S."/>
            <person name="Villasana D."/>
            <person name="White C.S."/>
            <person name="Wright R."/>
            <person name="Park Y."/>
            <person name="Beeman R.W."/>
            <person name="Lord J."/>
            <person name="Oppert B."/>
            <person name="Lorenzen M."/>
            <person name="Brown S."/>
            <person name="Wang L."/>
            <person name="Savard J."/>
            <person name="Tautz D."/>
            <person name="Richards S."/>
            <person name="Weinstock G."/>
            <person name="Gibbs R.A."/>
            <person name="Liu Y."/>
            <person name="Worley K."/>
            <person name="Weinstock G."/>
            <person name="Elsik C.G."/>
            <person name="Reese J.T."/>
            <person name="Elhaik E."/>
            <person name="Landan G."/>
            <person name="Graur D."/>
            <person name="Arensburger P."/>
            <person name="Atkinson P."/>
            <person name="Beeman R.W."/>
            <person name="Beidler J."/>
            <person name="Brown S.J."/>
            <person name="Demuth J.P."/>
            <person name="Drury D.W."/>
            <person name="Du Y.Z."/>
            <person name="Fujiwara H."/>
            <person name="Lorenzen M."/>
            <person name="Maselli V."/>
            <person name="Osanai M."/>
            <person name="Park Y."/>
            <person name="Robertson H.M."/>
            <person name="Tu Z."/>
            <person name="Wang J.J."/>
            <person name="Wang S."/>
            <person name="Richards S."/>
            <person name="Song H."/>
            <person name="Zhang L."/>
            <person name="Sodergren E."/>
            <person name="Werner D."/>
            <person name="Stanke M."/>
            <person name="Morgenstern B."/>
            <person name="Solovyev V."/>
            <person name="Kosarev P."/>
            <person name="Brown G."/>
            <person name="Chen H.C."/>
            <person name="Ermolaeva O."/>
            <person name="Hlavina W."/>
            <person name="Kapustin Y."/>
            <person name="Kiryutin B."/>
            <person name="Kitts P."/>
            <person name="Maglott D."/>
            <person name="Pruitt K."/>
            <person name="Sapojnikov V."/>
            <person name="Souvorov A."/>
            <person name="Mackey A.J."/>
            <person name="Waterhouse R.M."/>
            <person name="Wyder S."/>
            <person name="Zdobnov E.M."/>
            <person name="Zdobnov E.M."/>
            <person name="Wyder S."/>
            <person name="Kriventseva E.V."/>
            <person name="Kadowaki T."/>
            <person name="Bork P."/>
            <person name="Aranda M."/>
            <person name="Bao R."/>
            <person name="Beermann A."/>
            <person name="Berns N."/>
            <person name="Bolognesi R."/>
            <person name="Bonneton F."/>
            <person name="Bopp D."/>
            <person name="Brown S.J."/>
            <person name="Bucher G."/>
            <person name="Butts T."/>
            <person name="Chaumot A."/>
            <person name="Denell R.E."/>
            <person name="Ferrier D.E."/>
            <person name="Friedrich M."/>
            <person name="Gordon C.M."/>
            <person name="Jindra M."/>
            <person name="Klingler M."/>
            <person name="Lan Q."/>
            <person name="Lattorff H.M."/>
            <person name="Laudet V."/>
            <person name="von Levetsow C."/>
            <person name="Liu Z."/>
            <person name="Lutz R."/>
            <person name="Lynch J.A."/>
            <person name="da Fonseca R.N."/>
            <person name="Posnien N."/>
            <person name="Reuter R."/>
            <person name="Roth S."/>
            <person name="Savard J."/>
            <person name="Schinko J.B."/>
            <person name="Schmitt C."/>
            <person name="Schoppmeier M."/>
            <person name="Schroder R."/>
            <person name="Shippy T.D."/>
            <person name="Simonnet F."/>
            <person name="Marques-Souza H."/>
            <person name="Tautz D."/>
            <person name="Tomoyasu Y."/>
            <person name="Trauner J."/>
            <person name="Van der Zee M."/>
            <person name="Vervoort M."/>
            <person name="Wittkopp N."/>
            <person name="Wimmer E.A."/>
            <person name="Yang X."/>
            <person name="Jones A.K."/>
            <person name="Sattelle D.B."/>
            <person name="Ebert P.R."/>
            <person name="Nelson D."/>
            <person name="Scott J.G."/>
            <person name="Beeman R.W."/>
            <person name="Muthukrishnan S."/>
            <person name="Kramer K.J."/>
            <person name="Arakane Y."/>
            <person name="Beeman R.W."/>
            <person name="Zhu Q."/>
            <person name="Hogenkamp D."/>
            <person name="Dixit R."/>
            <person name="Oppert B."/>
            <person name="Jiang H."/>
            <person name="Zou Z."/>
            <person name="Marshall J."/>
            <person name="Elpidina E."/>
            <person name="Vinokurov K."/>
            <person name="Oppert C."/>
            <person name="Zou Z."/>
            <person name="Evans J."/>
            <person name="Lu Z."/>
            <person name="Zhao P."/>
            <person name="Sumathipala N."/>
            <person name="Altincicek B."/>
            <person name="Vilcinskas A."/>
            <person name="Williams M."/>
            <person name="Hultmark D."/>
            <person name="Hetru C."/>
            <person name="Jiang H."/>
            <person name="Grimmelikhuijzen C.J."/>
            <person name="Hauser F."/>
            <person name="Cazzamali G."/>
            <person name="Williamson M."/>
            <person name="Park Y."/>
            <person name="Li B."/>
            <person name="Tanaka Y."/>
            <person name="Predel R."/>
            <person name="Neupert S."/>
            <person name="Schachtner J."/>
            <person name="Verleyen P."/>
            <person name="Raible F."/>
            <person name="Bork P."/>
            <person name="Friedrich M."/>
            <person name="Walden K.K."/>
            <person name="Robertson H.M."/>
            <person name="Angeli S."/>
            <person name="Foret S."/>
            <person name="Bucher G."/>
            <person name="Schuetz S."/>
            <person name="Maleszka R."/>
            <person name="Wimmer E.A."/>
            <person name="Beeman R.W."/>
            <person name="Lorenzen M."/>
            <person name="Tomoyasu Y."/>
            <person name="Miller S.C."/>
            <person name="Grossmann D."/>
            <person name="Bucher G."/>
        </authorList>
    </citation>
    <scope>NUCLEOTIDE SEQUENCE [LARGE SCALE GENOMIC DNA]</scope>
    <source>
        <strain evidence="2 3">Georgia GA2</strain>
    </source>
</reference>
<proteinExistence type="predicted"/>
<dbReference type="eggNOG" id="KOG2814">
    <property type="taxonomic scope" value="Eukaryota"/>
</dbReference>
<organism evidence="2 3">
    <name type="scientific">Tribolium castaneum</name>
    <name type="common">Red flour beetle</name>
    <dbReference type="NCBI Taxonomy" id="7070"/>
    <lineage>
        <taxon>Eukaryota</taxon>
        <taxon>Metazoa</taxon>
        <taxon>Ecdysozoa</taxon>
        <taxon>Arthropoda</taxon>
        <taxon>Hexapoda</taxon>
        <taxon>Insecta</taxon>
        <taxon>Pterygota</taxon>
        <taxon>Neoptera</taxon>
        <taxon>Endopterygota</taxon>
        <taxon>Coleoptera</taxon>
        <taxon>Polyphaga</taxon>
        <taxon>Cucujiformia</taxon>
        <taxon>Tenebrionidae</taxon>
        <taxon>Tenebrionidae incertae sedis</taxon>
        <taxon>Tribolium</taxon>
    </lineage>
</organism>
<dbReference type="OrthoDB" id="277832at2759"/>
<dbReference type="GO" id="GO:0006307">
    <property type="term" value="P:DNA alkylation repair"/>
    <property type="evidence" value="ECO:0007669"/>
    <property type="project" value="InterPro"/>
</dbReference>
<dbReference type="STRING" id="7070.D6WLY4"/>
<dbReference type="InParanoid" id="D6WLY4"/>
<dbReference type="InterPro" id="IPR009097">
    <property type="entry name" value="Cyclic_Pdiesterase"/>
</dbReference>
<dbReference type="EMBL" id="KQ971343">
    <property type="protein sequence ID" value="EFA03384.1"/>
    <property type="molecule type" value="Genomic_DNA"/>
</dbReference>
<dbReference type="HOGENOM" id="CLU_044606_0_1_1"/>
<dbReference type="PhylomeDB" id="D6WLY4"/>
<name>D6WLY4_TRICA</name>
<evidence type="ECO:0000259" key="1">
    <source>
        <dbReference type="Pfam" id="PF10469"/>
    </source>
</evidence>
<dbReference type="InterPro" id="IPR009210">
    <property type="entry name" value="ASCC1"/>
</dbReference>
<sequence length="348" mass="40036">MNRALGTCKRKKFWIDGTCFELRTLSKKAKTSRDVQTIQNPKYLINKNDEGKFFTSFAVPPVYYAQLKKFPHWDLKILENNTKTNITIPASGNLVIIGENEETITEARDEIHSVLGEIRDHLRALQFISMPTRNDEIITNFNKFKDDILNGDKIEGMHESIFISPLKLHLTVVVFTLLDDHEKLEAIKALQDYKNMILDPLVKKTGPIRIKISGVDCMNTNLKKVDVLYAKPTIVGENEDFNLQKLANDLSDHFYERGLVRTYQDNVKLHMTLINTKYRKESGSPKKELGTPKKKRWVKKQSFDATTIMEKYKDFYFGECPLDAIHLSLMGSVGDDGFYQPISIIKPE</sequence>
<gene>
    <name evidence="2" type="primary">AUGUSTUS-3.0.2_13370</name>
    <name evidence="2" type="ORF">TcasGA2_TC013370</name>
</gene>
<accession>D6WLY4</accession>
<dbReference type="Proteomes" id="UP000007266">
    <property type="component" value="Linkage group 5"/>
</dbReference>
<evidence type="ECO:0000313" key="3">
    <source>
        <dbReference type="Proteomes" id="UP000007266"/>
    </source>
</evidence>
<dbReference type="FunCoup" id="D6WLY4">
    <property type="interactions" value="1260"/>
</dbReference>